<dbReference type="RefSeq" id="WP_138281008.1">
    <property type="nucleotide sequence ID" value="NZ_BMGE01000002.1"/>
</dbReference>
<feature type="domain" description="PASTA" evidence="2">
    <location>
        <begin position="42"/>
        <end position="108"/>
    </location>
</feature>
<evidence type="ECO:0000313" key="4">
    <source>
        <dbReference type="Proteomes" id="UP000309788"/>
    </source>
</evidence>
<comment type="caution">
    <text evidence="3">The sequence shown here is derived from an EMBL/GenBank/DDBJ whole genome shotgun (WGS) entry which is preliminary data.</text>
</comment>
<dbReference type="SMART" id="SM00740">
    <property type="entry name" value="PASTA"/>
    <property type="match status" value="3"/>
</dbReference>
<dbReference type="Pfam" id="PF03793">
    <property type="entry name" value="PASTA"/>
    <property type="match status" value="2"/>
</dbReference>
<dbReference type="AlphaFoldDB" id="A0A5R9KE03"/>
<dbReference type="Gene3D" id="3.30.10.20">
    <property type="match status" value="3"/>
</dbReference>
<keyword evidence="1" id="KW-1133">Transmembrane helix</keyword>
<organism evidence="3 4">
    <name type="scientific">Dyadobacter sediminis</name>
    <dbReference type="NCBI Taxonomy" id="1493691"/>
    <lineage>
        <taxon>Bacteria</taxon>
        <taxon>Pseudomonadati</taxon>
        <taxon>Bacteroidota</taxon>
        <taxon>Cytophagia</taxon>
        <taxon>Cytophagales</taxon>
        <taxon>Spirosomataceae</taxon>
        <taxon>Dyadobacter</taxon>
    </lineage>
</organism>
<dbReference type="PROSITE" id="PS51178">
    <property type="entry name" value="PASTA"/>
    <property type="match status" value="2"/>
</dbReference>
<dbReference type="EMBL" id="VCEI01000021">
    <property type="protein sequence ID" value="TLU94380.1"/>
    <property type="molecule type" value="Genomic_DNA"/>
</dbReference>
<keyword evidence="4" id="KW-1185">Reference proteome</keyword>
<dbReference type="InterPro" id="IPR005543">
    <property type="entry name" value="PASTA_dom"/>
</dbReference>
<evidence type="ECO:0000313" key="3">
    <source>
        <dbReference type="EMBL" id="TLU94380.1"/>
    </source>
</evidence>
<feature type="domain" description="PASTA" evidence="2">
    <location>
        <begin position="183"/>
        <end position="251"/>
    </location>
</feature>
<dbReference type="Proteomes" id="UP000309788">
    <property type="component" value="Unassembled WGS sequence"/>
</dbReference>
<feature type="transmembrane region" description="Helical" evidence="1">
    <location>
        <begin position="12"/>
        <end position="35"/>
    </location>
</feature>
<accession>A0A5R9KE03</accession>
<proteinExistence type="predicted"/>
<gene>
    <name evidence="3" type="ORF">FEM55_09025</name>
</gene>
<dbReference type="CDD" id="cd06577">
    <property type="entry name" value="PASTA_pknB"/>
    <property type="match status" value="2"/>
</dbReference>
<evidence type="ECO:0000259" key="2">
    <source>
        <dbReference type="PROSITE" id="PS51178"/>
    </source>
</evidence>
<dbReference type="OrthoDB" id="9803895at2"/>
<reference evidence="3 4" key="1">
    <citation type="submission" date="2019-05" db="EMBL/GenBank/DDBJ databases">
        <authorList>
            <person name="Qu J.-H."/>
        </authorList>
    </citation>
    <scope>NUCLEOTIDE SEQUENCE [LARGE SCALE GENOMIC DNA]</scope>
    <source>
        <strain evidence="3 4">Z12</strain>
    </source>
</reference>
<keyword evidence="1" id="KW-0812">Transmembrane</keyword>
<evidence type="ECO:0000256" key="1">
    <source>
        <dbReference type="SAM" id="Phobius"/>
    </source>
</evidence>
<sequence length="267" mass="29091">MAKISTQSRTDLLIHIGIVVSLLLVLFLGFFFVYLPFTTNHGEAITVPDLKKKSVEGLEDFLDSRDLRYEVSDCTFVANVPALTIISQYPQPGEKVKEGRKIYVTVVSRTAPLIKMPKLTDMTHRSAQMLLKSVGLEEGNISYVPDMAQNAVLRQMFNGKEIFPGQPIAKGSKIDLELGEGLGTAQFEAPSVLDMPLDEAKIAIIGAGLKVGQQMTIPAEEGQAAGTVVRQNPDAGNSVRIGDVIDLWVTPQAVEPAENENEDDLPK</sequence>
<name>A0A5R9KE03_9BACT</name>
<keyword evidence="1" id="KW-0472">Membrane</keyword>
<protein>
    <submittedName>
        <fullName evidence="3">PASTA domain-containing protein</fullName>
    </submittedName>
</protein>